<dbReference type="AlphaFoldDB" id="A0A2W1JNU9"/>
<evidence type="ECO:0000256" key="1">
    <source>
        <dbReference type="SAM" id="Phobius"/>
    </source>
</evidence>
<feature type="transmembrane region" description="Helical" evidence="1">
    <location>
        <begin position="14"/>
        <end position="33"/>
    </location>
</feature>
<evidence type="ECO:0000313" key="3">
    <source>
        <dbReference type="Proteomes" id="UP000248857"/>
    </source>
</evidence>
<protein>
    <submittedName>
        <fullName evidence="2">Uncharacterized protein</fullName>
    </submittedName>
</protein>
<organism evidence="2 3">
    <name type="scientific">Acaryochloris thomasi RCC1774</name>
    <dbReference type="NCBI Taxonomy" id="1764569"/>
    <lineage>
        <taxon>Bacteria</taxon>
        <taxon>Bacillati</taxon>
        <taxon>Cyanobacteriota</taxon>
        <taxon>Cyanophyceae</taxon>
        <taxon>Acaryochloridales</taxon>
        <taxon>Acaryochloridaceae</taxon>
        <taxon>Acaryochloris</taxon>
        <taxon>Acaryochloris thomasi</taxon>
    </lineage>
</organism>
<sequence>MDFFGKDWLIQDSVLWTLLIFATLLTFIIPFVARYWKVNLLDLIVSPTKARDTICKMSQNQRKAHLWITATLDVAYPLSYGGLFAGAAMRFFPRGPYLVVPALLAIVMDLTEGGIQILALKSTYDFLDFKRYITPLKFGFAFLGLGLALIGFASELLRGVGS</sequence>
<keyword evidence="3" id="KW-1185">Reference proteome</keyword>
<keyword evidence="1" id="KW-0812">Transmembrane</keyword>
<dbReference type="EMBL" id="PQWO01000014">
    <property type="protein sequence ID" value="PZD71824.1"/>
    <property type="molecule type" value="Genomic_DNA"/>
</dbReference>
<evidence type="ECO:0000313" key="2">
    <source>
        <dbReference type="EMBL" id="PZD71824.1"/>
    </source>
</evidence>
<gene>
    <name evidence="2" type="ORF">C1752_04485</name>
</gene>
<feature type="transmembrane region" description="Helical" evidence="1">
    <location>
        <begin position="98"/>
        <end position="120"/>
    </location>
</feature>
<feature type="transmembrane region" description="Helical" evidence="1">
    <location>
        <begin position="132"/>
        <end position="153"/>
    </location>
</feature>
<dbReference type="Proteomes" id="UP000248857">
    <property type="component" value="Unassembled WGS sequence"/>
</dbReference>
<comment type="caution">
    <text evidence="2">The sequence shown here is derived from an EMBL/GenBank/DDBJ whole genome shotgun (WGS) entry which is preliminary data.</text>
</comment>
<reference evidence="2 3" key="1">
    <citation type="journal article" date="2018" name="Sci. Rep.">
        <title>A novel species of the marine cyanobacterium Acaryochloris with a unique pigment content and lifestyle.</title>
        <authorList>
            <person name="Partensky F."/>
            <person name="Six C."/>
            <person name="Ratin M."/>
            <person name="Garczarek L."/>
            <person name="Vaulot D."/>
            <person name="Probert I."/>
            <person name="Calteau A."/>
            <person name="Gourvil P."/>
            <person name="Marie D."/>
            <person name="Grebert T."/>
            <person name="Bouchier C."/>
            <person name="Le Panse S."/>
            <person name="Gachenot M."/>
            <person name="Rodriguez F."/>
            <person name="Garrido J.L."/>
        </authorList>
    </citation>
    <scope>NUCLEOTIDE SEQUENCE [LARGE SCALE GENOMIC DNA]</scope>
    <source>
        <strain evidence="2 3">RCC1774</strain>
    </source>
</reference>
<keyword evidence="1" id="KW-1133">Transmembrane helix</keyword>
<keyword evidence="1" id="KW-0472">Membrane</keyword>
<accession>A0A2W1JNU9</accession>
<feature type="transmembrane region" description="Helical" evidence="1">
    <location>
        <begin position="66"/>
        <end position="92"/>
    </location>
</feature>
<name>A0A2W1JNU9_9CYAN</name>
<proteinExistence type="predicted"/>